<dbReference type="InterPro" id="IPR050275">
    <property type="entry name" value="PGM_Phosphatase"/>
</dbReference>
<dbReference type="PANTHER" id="PTHR48100:SF34">
    <property type="entry name" value="PHOSPHOGLYCERATE MUTASE-LIKE PROTEIN 4"/>
    <property type="match status" value="1"/>
</dbReference>
<name>A0ABD3JCX2_EUCGL</name>
<evidence type="ECO:0000313" key="2">
    <source>
        <dbReference type="EMBL" id="KAL3722175.1"/>
    </source>
</evidence>
<dbReference type="Pfam" id="PF00300">
    <property type="entry name" value="His_Phos_1"/>
    <property type="match status" value="1"/>
</dbReference>
<accession>A0ABD3JCX2</accession>
<sequence>MEDAMHIVKSAETAASCSDFRDGRSVPIRIDRAQIVVVRHGQTQGHLDVKLNEVGRLQAHVVADRLSKECEISAIYSSNLKYAIETAEFIAIACGGVEVIKDPALRDRNEGIRQGLKRSDAANVYPQAYEACRSRRRDQKSRYELDQRLICTTCLQNIDLKHIGEGVVMATHGSVLACLYRQARPNEGRSGPKIENASVSVFHFLGGDDWVIKSWVDINHLKHTEDKLY</sequence>
<dbReference type="SMART" id="SM00855">
    <property type="entry name" value="PGAM"/>
    <property type="match status" value="1"/>
</dbReference>
<proteinExistence type="inferred from homology"/>
<dbReference type="PANTHER" id="PTHR48100">
    <property type="entry name" value="BROAD-SPECIFICITY PHOSPHATASE YOR283W-RELATED"/>
    <property type="match status" value="1"/>
</dbReference>
<dbReference type="InterPro" id="IPR029033">
    <property type="entry name" value="His_PPase_superfam"/>
</dbReference>
<evidence type="ECO:0000313" key="3">
    <source>
        <dbReference type="Proteomes" id="UP001634007"/>
    </source>
</evidence>
<dbReference type="Gene3D" id="3.40.50.1240">
    <property type="entry name" value="Phosphoglycerate mutase-like"/>
    <property type="match status" value="1"/>
</dbReference>
<reference evidence="2 3" key="1">
    <citation type="submission" date="2024-11" db="EMBL/GenBank/DDBJ databases">
        <title>Chromosome-level genome assembly of Eucalyptus globulus Labill. provides insights into its genome evolution.</title>
        <authorList>
            <person name="Li X."/>
        </authorList>
    </citation>
    <scope>NUCLEOTIDE SEQUENCE [LARGE SCALE GENOMIC DNA]</scope>
    <source>
        <strain evidence="2">CL2024</strain>
        <tissue evidence="2">Fresh tender leaves</tissue>
    </source>
</reference>
<dbReference type="SUPFAM" id="SSF53254">
    <property type="entry name" value="Phosphoglycerate mutase-like"/>
    <property type="match status" value="1"/>
</dbReference>
<protein>
    <submittedName>
        <fullName evidence="2">Uncharacterized protein</fullName>
    </submittedName>
</protein>
<evidence type="ECO:0000256" key="1">
    <source>
        <dbReference type="ARBA" id="ARBA00038362"/>
    </source>
</evidence>
<organism evidence="2 3">
    <name type="scientific">Eucalyptus globulus</name>
    <name type="common">Tasmanian blue gum</name>
    <dbReference type="NCBI Taxonomy" id="34317"/>
    <lineage>
        <taxon>Eukaryota</taxon>
        <taxon>Viridiplantae</taxon>
        <taxon>Streptophyta</taxon>
        <taxon>Embryophyta</taxon>
        <taxon>Tracheophyta</taxon>
        <taxon>Spermatophyta</taxon>
        <taxon>Magnoliopsida</taxon>
        <taxon>eudicotyledons</taxon>
        <taxon>Gunneridae</taxon>
        <taxon>Pentapetalae</taxon>
        <taxon>rosids</taxon>
        <taxon>malvids</taxon>
        <taxon>Myrtales</taxon>
        <taxon>Myrtaceae</taxon>
        <taxon>Myrtoideae</taxon>
        <taxon>Eucalypteae</taxon>
        <taxon>Eucalyptus</taxon>
    </lineage>
</organism>
<dbReference type="CDD" id="cd07067">
    <property type="entry name" value="HP_PGM_like"/>
    <property type="match status" value="1"/>
</dbReference>
<comment type="similarity">
    <text evidence="1">Belongs to the phosphoglycerate mutase family.</text>
</comment>
<dbReference type="EMBL" id="JBJKBG010000009">
    <property type="protein sequence ID" value="KAL3722175.1"/>
    <property type="molecule type" value="Genomic_DNA"/>
</dbReference>
<gene>
    <name evidence="2" type="ORF">ACJRO7_034528</name>
</gene>
<dbReference type="AlphaFoldDB" id="A0ABD3JCX2"/>
<dbReference type="InterPro" id="IPR013078">
    <property type="entry name" value="His_Pase_superF_clade-1"/>
</dbReference>
<dbReference type="Proteomes" id="UP001634007">
    <property type="component" value="Unassembled WGS sequence"/>
</dbReference>
<keyword evidence="3" id="KW-1185">Reference proteome</keyword>
<comment type="caution">
    <text evidence="2">The sequence shown here is derived from an EMBL/GenBank/DDBJ whole genome shotgun (WGS) entry which is preliminary data.</text>
</comment>